<evidence type="ECO:0000313" key="3">
    <source>
        <dbReference type="Ensembl" id="ENSGACP00000028664.1"/>
    </source>
</evidence>
<dbReference type="Proteomes" id="UP000007635">
    <property type="component" value="Chromosome IX"/>
</dbReference>
<dbReference type="GO" id="GO:0005814">
    <property type="term" value="C:centriole"/>
    <property type="evidence" value="ECO:0007669"/>
    <property type="project" value="TreeGrafter"/>
</dbReference>
<feature type="coiled-coil region" evidence="1">
    <location>
        <begin position="73"/>
        <end position="237"/>
    </location>
</feature>
<dbReference type="Ensembl" id="ENSGACT00000060584.1">
    <property type="protein sequence ID" value="ENSGACP00000028664.1"/>
    <property type="gene ID" value="ENSGACG00000017390.2"/>
</dbReference>
<organism evidence="3 4">
    <name type="scientific">Gasterosteus aculeatus aculeatus</name>
    <name type="common">three-spined stickleback</name>
    <dbReference type="NCBI Taxonomy" id="481459"/>
    <lineage>
        <taxon>Eukaryota</taxon>
        <taxon>Metazoa</taxon>
        <taxon>Chordata</taxon>
        <taxon>Craniata</taxon>
        <taxon>Vertebrata</taxon>
        <taxon>Euteleostomi</taxon>
        <taxon>Actinopterygii</taxon>
        <taxon>Neopterygii</taxon>
        <taxon>Teleostei</taxon>
        <taxon>Neoteleostei</taxon>
        <taxon>Acanthomorphata</taxon>
        <taxon>Eupercaria</taxon>
        <taxon>Perciformes</taxon>
        <taxon>Cottioidei</taxon>
        <taxon>Gasterosteales</taxon>
        <taxon>Gasterosteidae</taxon>
        <taxon>Gasterosteus</taxon>
    </lineage>
</organism>
<evidence type="ECO:0000313" key="4">
    <source>
        <dbReference type="Proteomes" id="UP000007635"/>
    </source>
</evidence>
<evidence type="ECO:0000256" key="2">
    <source>
        <dbReference type="SAM" id="MobiDB-lite"/>
    </source>
</evidence>
<feature type="coiled-coil region" evidence="1">
    <location>
        <begin position="952"/>
        <end position="1007"/>
    </location>
</feature>
<dbReference type="InterPro" id="IPR038810">
    <property type="entry name" value="CNTLN"/>
</dbReference>
<reference evidence="3 4" key="1">
    <citation type="journal article" date="2021" name="G3 (Bethesda)">
        <title>Improved contiguity of the threespine stickleback genome using long-read sequencing.</title>
        <authorList>
            <person name="Nath S."/>
            <person name="Shaw D.E."/>
            <person name="White M.A."/>
        </authorList>
    </citation>
    <scope>NUCLEOTIDE SEQUENCE [LARGE SCALE GENOMIC DNA]</scope>
    <source>
        <strain evidence="3 4">Lake Benthic</strain>
    </source>
</reference>
<dbReference type="GO" id="GO:0005813">
    <property type="term" value="C:centrosome"/>
    <property type="evidence" value="ECO:0007669"/>
    <property type="project" value="TreeGrafter"/>
</dbReference>
<keyword evidence="1" id="KW-0175">Coiled coil</keyword>
<evidence type="ECO:0000256" key="1">
    <source>
        <dbReference type="SAM" id="Coils"/>
    </source>
</evidence>
<feature type="compositionally biased region" description="Basic and acidic residues" evidence="2">
    <location>
        <begin position="504"/>
        <end position="514"/>
    </location>
</feature>
<feature type="region of interest" description="Disordered" evidence="2">
    <location>
        <begin position="491"/>
        <end position="514"/>
    </location>
</feature>
<reference evidence="3" key="3">
    <citation type="submission" date="2025-09" db="UniProtKB">
        <authorList>
            <consortium name="Ensembl"/>
        </authorList>
    </citation>
    <scope>IDENTIFICATION</scope>
</reference>
<dbReference type="GO" id="GO:0010457">
    <property type="term" value="P:centriole-centriole cohesion"/>
    <property type="evidence" value="ECO:0007669"/>
    <property type="project" value="TreeGrafter"/>
</dbReference>
<feature type="compositionally biased region" description="Polar residues" evidence="2">
    <location>
        <begin position="353"/>
        <end position="369"/>
    </location>
</feature>
<dbReference type="PANTHER" id="PTHR18957:SF0">
    <property type="entry name" value="CENTLEIN"/>
    <property type="match status" value="1"/>
</dbReference>
<feature type="coiled-coil region" evidence="1">
    <location>
        <begin position="1038"/>
        <end position="1198"/>
    </location>
</feature>
<keyword evidence="4" id="KW-1185">Reference proteome</keyword>
<sequence length="1363" mass="154394">MSAKDDTRILVLEEQVESLSDELMQCQADKEFVWSLWKRLQVANPDLTQAVSLVVEREKHKAELKDRKVLEILQSKDYKIQELEQKVTGQQQEINNLGLRTPPVDEESALMKKELTALREQLVNNSQELKEMKTECRRKEEEERQVVQALEEEKRGLTSCCATLRADLEEKERQANSQRDRRDAAQDRVKELEAELHNAWLELSSLQSHSSSLTARLSSKEREAAAKEGQLSQLRCEFAEVQTLYRQSTEHAAEQSHLIKQLEGLNLDTQKVLRNQEEAHTADTTSYQKLYKELSQCYQALVSSEANLRHSHQKLSSLLAQKDQHIVQLQAELQQEQQEQIQQQQQQQLQQQHTHVPQQHSPQKRQTNFKAAVSEQVDAAAQRSSPEPDWAPARGSDPGPQDETQLRRSTGSVRGQQGAPVQRSRSLSPASGVKLGSGKRRDAEQRIENLKELLHLKMEENDELRKAHDKRRERLCLIQTSYKTVRGQLKDMEKSNGVPGGRTQRAEPRQLRQENSDAVWNELSYLKNLTRKLAIEKAGVEEELDMLRVQAAMDRATVKELHLCLANEHQELLHKVLQERRVKSSTPKKLSVSSERMEQSFKKIEQLERKMLSLEEETEGLREEKEMLLEAKEDLAHNCRRLQASLDHVQTQEAVREEAARARALAQGERHRSEIAALEGRLAASRKEATKLHQQLLKLRQDLGILRAARDFHRNRAAAAAAPARGAGMPSNISCKVKFKTTRLRGPLHQRGHRTVGANQAISWQGRSPSPTKDEWEDMSVDSVCVCVSQEAVAVCPSDATLLGSAQPCLSHTSVTARGLMKATAALIHVDAFTIGTSGEEYEDSLNSVTAGAPSYRQWPDKKSYRCSLMSNTAPTGAESDWKNKHVPARDVEQHEPWDRGTRGEERRWRRKKRMLMKTRHYSSSSLQQRTESLQHHIDILRSAKKDALLSARELRRANEKNTAQLDSLTEKLCISEQRAQKLTSDLAGKERQKKVLQMELEQWRQSTLPQQAVPTAPVNAMCSCHGGTAPPPANPALQALEAEVKQLQARLKSAGAEVTRQVAANKALRGQLQEKEDKLRQLQDRASHTERDVTMKRQLVEDLKTRLKFLQEMEKSYRGQVEELEKKGKALSEEATNRKALVDSLKRRLSVATTEKSQCETACKKLKEDLEKKEQRMHALQARVGASEQALAALEQTATEQMEGLTQQSSHALDRIQRQLSQAFSQLEQLHSFIKALASEILLDVQEVKQQLMKRRRLRQANAVGAKGLRSATSMIKAKSVAASILNMSENDLADIMDSEQGAEPRSESSSNQEWLQHLNHILQQKIPSAGQLMEAVRVKMKERKVLTEELAALATPVSEKA</sequence>
<dbReference type="Gene3D" id="1.10.287.1490">
    <property type="match status" value="1"/>
</dbReference>
<reference evidence="3" key="2">
    <citation type="submission" date="2025-08" db="UniProtKB">
        <authorList>
            <consortium name="Ensembl"/>
        </authorList>
    </citation>
    <scope>IDENTIFICATION</scope>
</reference>
<protein>
    <submittedName>
        <fullName evidence="3">Centlein</fullName>
    </submittedName>
</protein>
<name>A0AAQ4NPW3_GASAC</name>
<feature type="coiled-coil region" evidence="1">
    <location>
        <begin position="590"/>
        <end position="702"/>
    </location>
</feature>
<dbReference type="GeneTree" id="ENSGT00440000034932"/>
<dbReference type="PANTHER" id="PTHR18957">
    <property type="entry name" value="CENTLEIN"/>
    <property type="match status" value="1"/>
</dbReference>
<proteinExistence type="predicted"/>
<accession>A0AAQ4NPW3</accession>
<feature type="region of interest" description="Disordered" evidence="2">
    <location>
        <begin position="346"/>
        <end position="444"/>
    </location>
</feature>